<protein>
    <submittedName>
        <fullName evidence="2">Uncharacterized protein</fullName>
    </submittedName>
</protein>
<sequence length="84" mass="9646">MVARIATRIYGVTLCSDSILPNDSIDNSNSQDEAFIERKPSHSSSGPRPFRLKPEETRFRMGAEQDAKETSFFRNFLIYNIFNL</sequence>
<dbReference type="EMBL" id="QHCS01000009">
    <property type="protein sequence ID" value="RHX83325.1"/>
    <property type="molecule type" value="Genomic_DNA"/>
</dbReference>
<organism evidence="2 3">
    <name type="scientific">Leptospira stimsonii</name>
    <dbReference type="NCBI Taxonomy" id="2202203"/>
    <lineage>
        <taxon>Bacteria</taxon>
        <taxon>Pseudomonadati</taxon>
        <taxon>Spirochaetota</taxon>
        <taxon>Spirochaetia</taxon>
        <taxon>Leptospirales</taxon>
        <taxon>Leptospiraceae</taxon>
        <taxon>Leptospira</taxon>
    </lineage>
</organism>
<name>A0A8B3CL68_9LEPT</name>
<reference evidence="3" key="1">
    <citation type="submission" date="2018-05" db="EMBL/GenBank/DDBJ databases">
        <title>Leptospira yasudae sp. nov. and Leptospira stimsonii sp. nov., two pathogenic species of the genus Leptospira isolated from environmental sources.</title>
        <authorList>
            <person name="Casanovas-Massana A."/>
            <person name="Hamond C."/>
            <person name="Santos L.A."/>
            <person name="Hacker K.P."/>
            <person name="Balassiano I."/>
            <person name="Medeiros M.A."/>
            <person name="Reis M.G."/>
            <person name="Ko A.I."/>
            <person name="Wunder E.A."/>
        </authorList>
    </citation>
    <scope>NUCLEOTIDE SEQUENCE [LARGE SCALE GENOMIC DNA]</scope>
    <source>
        <strain evidence="3">AMB6-RJ</strain>
    </source>
</reference>
<evidence type="ECO:0000313" key="3">
    <source>
        <dbReference type="Proteomes" id="UP000266669"/>
    </source>
</evidence>
<dbReference type="Proteomes" id="UP000266669">
    <property type="component" value="Unassembled WGS sequence"/>
</dbReference>
<evidence type="ECO:0000256" key="1">
    <source>
        <dbReference type="SAM" id="MobiDB-lite"/>
    </source>
</evidence>
<proteinExistence type="predicted"/>
<evidence type="ECO:0000313" key="2">
    <source>
        <dbReference type="EMBL" id="RHX83325.1"/>
    </source>
</evidence>
<comment type="caution">
    <text evidence="2">The sequence shown here is derived from an EMBL/GenBank/DDBJ whole genome shotgun (WGS) entry which is preliminary data.</text>
</comment>
<feature type="region of interest" description="Disordered" evidence="1">
    <location>
        <begin position="23"/>
        <end position="52"/>
    </location>
</feature>
<gene>
    <name evidence="2" type="ORF">DLM78_21700</name>
</gene>
<dbReference type="AlphaFoldDB" id="A0A8B3CL68"/>
<feature type="compositionally biased region" description="Polar residues" evidence="1">
    <location>
        <begin position="23"/>
        <end position="32"/>
    </location>
</feature>
<accession>A0A8B3CL68</accession>